<keyword evidence="2" id="KW-1133">Transmembrane helix</keyword>
<feature type="compositionally biased region" description="Basic and acidic residues" evidence="1">
    <location>
        <begin position="55"/>
        <end position="65"/>
    </location>
</feature>
<feature type="compositionally biased region" description="Basic and acidic residues" evidence="1">
    <location>
        <begin position="202"/>
        <end position="213"/>
    </location>
</feature>
<reference evidence="3" key="1">
    <citation type="journal article" date="2016" name="Ticks Tick Borne Dis.">
        <title>De novo assembly and annotation of the salivary gland transcriptome of Rhipicephalus appendiculatus male and female ticks during blood feeding.</title>
        <authorList>
            <person name="de Castro M.H."/>
            <person name="de Klerk D."/>
            <person name="Pienaar R."/>
            <person name="Latif A.A."/>
            <person name="Rees D.J."/>
            <person name="Mans B.J."/>
        </authorList>
    </citation>
    <scope>NUCLEOTIDE SEQUENCE</scope>
    <source>
        <tissue evidence="3">Salivary glands</tissue>
    </source>
</reference>
<feature type="region of interest" description="Disordered" evidence="1">
    <location>
        <begin position="111"/>
        <end position="164"/>
    </location>
</feature>
<feature type="compositionally biased region" description="Basic and acidic residues" evidence="1">
    <location>
        <begin position="11"/>
        <end position="21"/>
    </location>
</feature>
<dbReference type="AlphaFoldDB" id="A0A131YCT7"/>
<accession>A0A131YCT7</accession>
<protein>
    <recommendedName>
        <fullName evidence="4">Chitinase</fullName>
    </recommendedName>
</protein>
<evidence type="ECO:0000313" key="3">
    <source>
        <dbReference type="EMBL" id="JAP76358.1"/>
    </source>
</evidence>
<name>A0A131YCT7_RHIAP</name>
<evidence type="ECO:0000256" key="1">
    <source>
        <dbReference type="SAM" id="MobiDB-lite"/>
    </source>
</evidence>
<evidence type="ECO:0008006" key="4">
    <source>
        <dbReference type="Google" id="ProtNLM"/>
    </source>
</evidence>
<feature type="region of interest" description="Disordered" evidence="1">
    <location>
        <begin position="178"/>
        <end position="220"/>
    </location>
</feature>
<dbReference type="EMBL" id="GEDV01012199">
    <property type="protein sequence ID" value="JAP76358.1"/>
    <property type="molecule type" value="Transcribed_RNA"/>
</dbReference>
<organism evidence="3">
    <name type="scientific">Rhipicephalus appendiculatus</name>
    <name type="common">Brown ear tick</name>
    <dbReference type="NCBI Taxonomy" id="34631"/>
    <lineage>
        <taxon>Eukaryota</taxon>
        <taxon>Metazoa</taxon>
        <taxon>Ecdysozoa</taxon>
        <taxon>Arthropoda</taxon>
        <taxon>Chelicerata</taxon>
        <taxon>Arachnida</taxon>
        <taxon>Acari</taxon>
        <taxon>Parasitiformes</taxon>
        <taxon>Ixodida</taxon>
        <taxon>Ixodoidea</taxon>
        <taxon>Ixodidae</taxon>
        <taxon>Rhipicephalinae</taxon>
        <taxon>Rhipicephalus</taxon>
        <taxon>Rhipicephalus</taxon>
    </lineage>
</organism>
<feature type="compositionally biased region" description="Basic and acidic residues" evidence="1">
    <location>
        <begin position="127"/>
        <end position="142"/>
    </location>
</feature>
<feature type="region of interest" description="Disordered" evidence="1">
    <location>
        <begin position="1"/>
        <end position="65"/>
    </location>
</feature>
<feature type="compositionally biased region" description="Acidic residues" evidence="1">
    <location>
        <begin position="1"/>
        <end position="10"/>
    </location>
</feature>
<feature type="transmembrane region" description="Helical" evidence="2">
    <location>
        <begin position="69"/>
        <end position="90"/>
    </location>
</feature>
<keyword evidence="2" id="KW-0472">Membrane</keyword>
<keyword evidence="2" id="KW-0812">Transmembrane</keyword>
<proteinExistence type="predicted"/>
<feature type="compositionally biased region" description="Basic and acidic residues" evidence="1">
    <location>
        <begin position="34"/>
        <end position="46"/>
    </location>
</feature>
<sequence>MSDSPEEDSADEHGLRARWQDDSTAVDVPSLQKLYERESSSESDQRRHGHRREQRHGQGSKDLKGNPEVAQALCIAAVGLAALLGVVMFFHSRAAPPRRVAVRRIHAEVGNDRDEPRVRGGGGRGHGSHDRSDRREEHHDEPEVPAPPVVKMPGKPKKVTRRSNAEMDAITTDVDVAERTPAVPEVTAKANERPPPAPSGADHGKPRASDFDRSPPSSGKNVATLPAVTIGSAPLICVTGTHARIPLLPVDGVCDFAIYRDVIFGDNEWVSASSRGKLDTYLQEAEKSTSTTFLLSFPAKMRRELVPFLSSQAAVELIRSYASHGIRGYGFARAEIAAEQLHNVSTDYSTVLKLLNAAMKSAVPTSGVSFIGVLLRAISNSKGAMLPFPTDIASNVNLFIAISHTPVLPPNDCKVEPASSWTHEHINDFSLPSLSGTLEMLRDGRNVSATFAMSLTMGILDYRVTAAGMAGIDGTWNIACSNSELQPFDQTCRNPLPRGTVGADDLIVYDFSKRSKTWRSFETTESIMAKVRRCYQLMRTAGFATFGWAMYDVDLEDHNTACVKKAQNEASVNRIVQVKQLLKNMATSKAPAE</sequence>
<evidence type="ECO:0000256" key="2">
    <source>
        <dbReference type="SAM" id="Phobius"/>
    </source>
</evidence>